<comment type="caution">
    <text evidence="3">The sequence shown here is derived from an EMBL/GenBank/DDBJ whole genome shotgun (WGS) entry which is preliminary data.</text>
</comment>
<accession>A0A9D9NAB0</accession>
<feature type="domain" description="BIG2" evidence="2">
    <location>
        <begin position="36"/>
        <end position="113"/>
    </location>
</feature>
<dbReference type="SUPFAM" id="SSF49373">
    <property type="entry name" value="Invasin/intimin cell-adhesion fragments"/>
    <property type="match status" value="1"/>
</dbReference>
<gene>
    <name evidence="3" type="ORF">IAB93_08000</name>
</gene>
<proteinExistence type="predicted"/>
<dbReference type="AlphaFoldDB" id="A0A9D9NAB0"/>
<evidence type="ECO:0000313" key="3">
    <source>
        <dbReference type="EMBL" id="MBO8465919.1"/>
    </source>
</evidence>
<dbReference type="Pfam" id="PF03781">
    <property type="entry name" value="FGE-sulfatase"/>
    <property type="match status" value="1"/>
</dbReference>
<dbReference type="InterPro" id="IPR005532">
    <property type="entry name" value="SUMF_dom"/>
</dbReference>
<dbReference type="InterPro" id="IPR051043">
    <property type="entry name" value="Sulfatase_Mod_Factor_Kinase"/>
</dbReference>
<dbReference type="InterPro" id="IPR016187">
    <property type="entry name" value="CTDL_fold"/>
</dbReference>
<dbReference type="Pfam" id="PF02368">
    <property type="entry name" value="Big_2"/>
    <property type="match status" value="1"/>
</dbReference>
<protein>
    <submittedName>
        <fullName evidence="3">SUMF1/EgtB/PvdO family nonheme iron enzyme</fullName>
    </submittedName>
</protein>
<evidence type="ECO:0000256" key="1">
    <source>
        <dbReference type="SAM" id="SignalP"/>
    </source>
</evidence>
<name>A0A9D9NAB0_9BACT</name>
<feature type="chain" id="PRO_5038845981" evidence="1">
    <location>
        <begin position="31"/>
        <end position="389"/>
    </location>
</feature>
<dbReference type="Gene3D" id="3.90.1580.10">
    <property type="entry name" value="paralog of FGE (formylglycine-generating enzyme)"/>
    <property type="match status" value="1"/>
</dbReference>
<dbReference type="PROSITE" id="PS51257">
    <property type="entry name" value="PROKAR_LIPOPROTEIN"/>
    <property type="match status" value="1"/>
</dbReference>
<dbReference type="InterPro" id="IPR008964">
    <property type="entry name" value="Invasin/intimin_cell_adhesion"/>
</dbReference>
<dbReference type="Gene3D" id="2.60.40.1080">
    <property type="match status" value="1"/>
</dbReference>
<dbReference type="Proteomes" id="UP000823597">
    <property type="component" value="Unassembled WGS sequence"/>
</dbReference>
<organism evidence="3 4">
    <name type="scientific">Candidatus Merdivivens pullistercoris</name>
    <dbReference type="NCBI Taxonomy" id="2840873"/>
    <lineage>
        <taxon>Bacteria</taxon>
        <taxon>Pseudomonadati</taxon>
        <taxon>Bacteroidota</taxon>
        <taxon>Bacteroidia</taxon>
        <taxon>Bacteroidales</taxon>
        <taxon>Muribaculaceae</taxon>
        <taxon>Muribaculaceae incertae sedis</taxon>
        <taxon>Candidatus Merdivivens</taxon>
    </lineage>
</organism>
<keyword evidence="1" id="KW-0732">Signal</keyword>
<evidence type="ECO:0000313" key="4">
    <source>
        <dbReference type="Proteomes" id="UP000823597"/>
    </source>
</evidence>
<evidence type="ECO:0000259" key="2">
    <source>
        <dbReference type="SMART" id="SM00635"/>
    </source>
</evidence>
<dbReference type="PANTHER" id="PTHR23150:SF19">
    <property type="entry name" value="FORMYLGLYCINE-GENERATING ENZYME"/>
    <property type="match status" value="1"/>
</dbReference>
<dbReference type="SMART" id="SM00635">
    <property type="entry name" value="BID_2"/>
    <property type="match status" value="1"/>
</dbReference>
<reference evidence="3" key="1">
    <citation type="submission" date="2020-10" db="EMBL/GenBank/DDBJ databases">
        <authorList>
            <person name="Gilroy R."/>
        </authorList>
    </citation>
    <scope>NUCLEOTIDE SEQUENCE</scope>
    <source>
        <strain evidence="3">10037</strain>
    </source>
</reference>
<dbReference type="SUPFAM" id="SSF56436">
    <property type="entry name" value="C-type lectin-like"/>
    <property type="match status" value="1"/>
</dbReference>
<feature type="signal peptide" evidence="1">
    <location>
        <begin position="1"/>
        <end position="30"/>
    </location>
</feature>
<reference evidence="3" key="2">
    <citation type="journal article" date="2021" name="PeerJ">
        <title>Extensive microbial diversity within the chicken gut microbiome revealed by metagenomics and culture.</title>
        <authorList>
            <person name="Gilroy R."/>
            <person name="Ravi A."/>
            <person name="Getino M."/>
            <person name="Pursley I."/>
            <person name="Horton D.L."/>
            <person name="Alikhan N.F."/>
            <person name="Baker D."/>
            <person name="Gharbi K."/>
            <person name="Hall N."/>
            <person name="Watson M."/>
            <person name="Adriaenssens E.M."/>
            <person name="Foster-Nyarko E."/>
            <person name="Jarju S."/>
            <person name="Secka A."/>
            <person name="Antonio M."/>
            <person name="Oren A."/>
            <person name="Chaudhuri R.R."/>
            <person name="La Ragione R."/>
            <person name="Hildebrand F."/>
            <person name="Pallen M.J."/>
        </authorList>
    </citation>
    <scope>NUCLEOTIDE SEQUENCE</scope>
    <source>
        <strain evidence="3">10037</strain>
    </source>
</reference>
<dbReference type="InterPro" id="IPR042095">
    <property type="entry name" value="SUMF_sf"/>
</dbReference>
<dbReference type="InterPro" id="IPR003343">
    <property type="entry name" value="Big_2"/>
</dbReference>
<dbReference type="EMBL" id="JADIME010000084">
    <property type="protein sequence ID" value="MBO8465919.1"/>
    <property type="molecule type" value="Genomic_DNA"/>
</dbReference>
<sequence length="389" mass="43233">MNSKFDKILFCSVCAAMSLSFSACTSPVEAPEEDVRAESISVYPESLTLKIGDTVSLEAVVLPLNSSDSIVAWVSDAPEIVSVEQNGRVTAVAAGEANVIASVNGGALSDGCVVTVEESVEEFPHGIQTVRISAGTFLMGSPESEPYRYEGRETQHEVTLTKDFYMSIYEITNSQFVEFLNDMEIAEDGMGTVTYVSGGQTLTESQSFLRKSSVDNDWGMAYDREEGKWVPVEGYDNYPAMHVTWYGATAYADWVGGSLPTEAQWEYACRAGSTTTYPWGRDEAQLVDYAWYIDNSDGHTHPVGELAPNAWGLYDMLGNVWEWCSDWYADFTEDPVTDPVGPETGETRSLRGSAYYHYESFTRPAMRYDHAPWRDFDLVGFRVVFNEEQ</sequence>
<dbReference type="PANTHER" id="PTHR23150">
    <property type="entry name" value="SULFATASE MODIFYING FACTOR 1, 2"/>
    <property type="match status" value="1"/>
</dbReference>
<dbReference type="GO" id="GO:0120147">
    <property type="term" value="F:formylglycine-generating oxidase activity"/>
    <property type="evidence" value="ECO:0007669"/>
    <property type="project" value="TreeGrafter"/>
</dbReference>